<feature type="compositionally biased region" description="Low complexity" evidence="2">
    <location>
        <begin position="14"/>
        <end position="24"/>
    </location>
</feature>
<evidence type="ECO:0008006" key="8">
    <source>
        <dbReference type="Google" id="ProtNLM"/>
    </source>
</evidence>
<comment type="caution">
    <text evidence="6">The sequence shown here is derived from an EMBL/GenBank/DDBJ whole genome shotgun (WGS) entry which is preliminary data.</text>
</comment>
<evidence type="ECO:0000256" key="2">
    <source>
        <dbReference type="SAM" id="MobiDB-lite"/>
    </source>
</evidence>
<protein>
    <recommendedName>
        <fullName evidence="8">Rict-1</fullName>
    </recommendedName>
</protein>
<feature type="domain" description="Rapamycin-insensitive companion of mTOR" evidence="5">
    <location>
        <begin position="1069"/>
        <end position="1140"/>
    </location>
</feature>
<dbReference type="EMBL" id="BTSX01000002">
    <property type="protein sequence ID" value="GMS83607.1"/>
    <property type="molecule type" value="Genomic_DNA"/>
</dbReference>
<gene>
    <name evidence="6" type="ORF">PENTCL1PPCAC_5782</name>
</gene>
<feature type="region of interest" description="Disordered" evidence="2">
    <location>
        <begin position="241"/>
        <end position="267"/>
    </location>
</feature>
<dbReference type="SMART" id="SM01303">
    <property type="entry name" value="RasGEF_N_2"/>
    <property type="match status" value="1"/>
</dbReference>
<dbReference type="InterPro" id="IPR028268">
    <property type="entry name" value="Pianissimo_fam"/>
</dbReference>
<dbReference type="Gene3D" id="1.25.10.10">
    <property type="entry name" value="Leucine-rich Repeat Variant"/>
    <property type="match status" value="1"/>
</dbReference>
<dbReference type="InterPro" id="IPR011989">
    <property type="entry name" value="ARM-like"/>
</dbReference>
<evidence type="ECO:0000313" key="7">
    <source>
        <dbReference type="Proteomes" id="UP001432027"/>
    </source>
</evidence>
<dbReference type="SMART" id="SM01307">
    <property type="entry name" value="RICTOR_M"/>
    <property type="match status" value="1"/>
</dbReference>
<dbReference type="SUPFAM" id="SSF48371">
    <property type="entry name" value="ARM repeat"/>
    <property type="match status" value="1"/>
</dbReference>
<dbReference type="PANTHER" id="PTHR13298">
    <property type="entry name" value="CYTOSOLIC REGULATOR PIANISSIMO"/>
    <property type="match status" value="1"/>
</dbReference>
<evidence type="ECO:0000313" key="6">
    <source>
        <dbReference type="EMBL" id="GMS83607.1"/>
    </source>
</evidence>
<feature type="region of interest" description="Disordered" evidence="2">
    <location>
        <begin position="1"/>
        <end position="24"/>
    </location>
</feature>
<feature type="domain" description="Rapamycin-insensitive companion of mTOR N-terminal" evidence="4">
    <location>
        <begin position="97"/>
        <end position="544"/>
    </location>
</feature>
<accession>A0AAV5SJV8</accession>
<feature type="region of interest" description="Disordered" evidence="2">
    <location>
        <begin position="1192"/>
        <end position="1222"/>
    </location>
</feature>
<feature type="compositionally biased region" description="Low complexity" evidence="2">
    <location>
        <begin position="241"/>
        <end position="252"/>
    </location>
</feature>
<dbReference type="InterPro" id="IPR016024">
    <property type="entry name" value="ARM-type_fold"/>
</dbReference>
<dbReference type="PANTHER" id="PTHR13298:SF11">
    <property type="entry name" value="RAPAMYCIN-INSENSITIVE COMPANION OF MTOR"/>
    <property type="match status" value="1"/>
</dbReference>
<dbReference type="GO" id="GO:0038203">
    <property type="term" value="P:TORC2 signaling"/>
    <property type="evidence" value="ECO:0007669"/>
    <property type="project" value="TreeGrafter"/>
</dbReference>
<comment type="similarity">
    <text evidence="1">Belongs to the RICTOR family.</text>
</comment>
<dbReference type="SMART" id="SM01308">
    <property type="entry name" value="RICTOR_N"/>
    <property type="match status" value="1"/>
</dbReference>
<dbReference type="Pfam" id="PF14668">
    <property type="entry name" value="RICTOR_V"/>
    <property type="match status" value="1"/>
</dbReference>
<evidence type="ECO:0000259" key="3">
    <source>
        <dbReference type="SMART" id="SM01307"/>
    </source>
</evidence>
<keyword evidence="7" id="KW-1185">Reference proteome</keyword>
<evidence type="ECO:0000259" key="5">
    <source>
        <dbReference type="SMART" id="SM01310"/>
    </source>
</evidence>
<evidence type="ECO:0000256" key="1">
    <source>
        <dbReference type="ARBA" id="ARBA00008878"/>
    </source>
</evidence>
<dbReference type="InterPro" id="IPR029453">
    <property type="entry name" value="Rictor_IV"/>
</dbReference>
<feature type="compositionally biased region" description="Basic and acidic residues" evidence="2">
    <location>
        <begin position="1197"/>
        <end position="1214"/>
    </location>
</feature>
<dbReference type="InterPro" id="IPR029451">
    <property type="entry name" value="RICTOR_M"/>
</dbReference>
<proteinExistence type="inferred from homology"/>
<dbReference type="GO" id="GO:0043539">
    <property type="term" value="F:protein serine/threonine kinase activator activity"/>
    <property type="evidence" value="ECO:0007669"/>
    <property type="project" value="TreeGrafter"/>
</dbReference>
<dbReference type="Pfam" id="PF14664">
    <property type="entry name" value="RICTOR_N"/>
    <property type="match status" value="1"/>
</dbReference>
<dbReference type="Pfam" id="PF14663">
    <property type="entry name" value="RasGEF_N_2"/>
    <property type="match status" value="1"/>
</dbReference>
<feature type="non-terminal residue" evidence="6">
    <location>
        <position position="1"/>
    </location>
</feature>
<sequence>VAGRHLKGLRRGEMAAPSMTSPSPSMMVAALRERPSRLVGLRLNDDQRSSIRSTLKRNRIGRVRERRVPTASREAAENYLDCGKEGVMRNEDLSVRSSFLNRLCDLIEGTHPDQLCDDAFFKKISEVMLELVQDDHQSIRAMALRILRLCLCSREANMTHILKNNIEICIVRSLDIRADNEAERVAAFRIINNLLAIYEKSKFKKMVDEDRKKKNRSYSFPKSVMQPVIAIALAALRPQQQEQQNVQSPQKPGARCSSLDEKESAEDPLGLPSIALLMEFAVYEPDMTLEMAGTDWMVRVLTGEVVVSRRVATLVTRLFVHWLDSPRMRKKAQMNRVLEQIFAPLVDFGFFNNEAESDESRAKIETTLETFQHTFLAILRSWSGLLACSAVGSGSTVVSSSPIRLIEYLGLGTVISPSLVRIRSMIVDLICDFLDLPYADKKFYSWSEALKYFSSLHQPGVFERSLRNDFVIAHADRRAVHDERLRNHVDVLESFRAIAVYILVNASLPQSLCRLILACPDEPSSIKATLLLSDLIGQAATVLPSEWTSRVLSLPTLIHSSCETIALSTATAAMTKGRPLPDEGKERFTFQHAENAPLVLFRMDELQTAWLKCEEISRSPPVPTSLLALFVPRRAAKNEERARMMDGGRTPSLNDDDDLRIFETLEIQNRFNVGPVSEHLMSDILSSLGDTVDGPTINWRVADVFLELMQRDPKMVDRFRSNAAVLSFMEKLMAWLAPSARNLCRTKATEVLPAAVGKLAIECLMRLAPEEPLFREILDQFANDFVANLRPNVLSSSAFSSKHVNFNGSMYYFALLSSFASHSLGSTILERAGVMQIFLDLMTESTLAEHVKLIVCSIDYSRGGMSRVILNKALTATNEQSRVWCTRFLEVLASIDLPEFADWGVRMMISQIGDSSVKVVRHAVRLLHTWLPLHPSSLPLLRAVPLQTLGDAGVLLRVHLFACEIEARKNLSTAREVVDFWMKKFNARYAATVEEEMRMALLGIKRSMDGRFARSSHEKHSRYGVRMPAHLFSALASHEVGRKILREEKVVRRLTEQLRIAPSTDHRAAMLLKAATLALAHIGAAPRGHLLLSSDSLVLMIRLAEESEVLSVRGAAFAALNVLAGSEEGARMLARFGWESNWYRHVVEEVRAESGTRRTSSRLSHNIGGAEMDIRPSSLSVARPRLSRVRSALNLSESERKHSKTEGVRRKAGESVRSASAPARIRVKETNKKLTLADRSISALPRVSVNSESWDDRMEELREERGEEMEADVPIDVLRGAFGEHDEDSFQQSGQRSRRCTTVSIGPLSPVPSGASFCLDPCTTIGAARGHSESITDCIRYGMQAGRKELTADNGKLFAGEWTRRPHFSSALRQQWKLAPILVTKSSSVNRSFGAPVSYYFMPHTELESLAEYRTYIDSDPWLKNELARTRPLPGLPLTDRDALGEMPPTRRGRSLSDHSTWTNIALPTELEIVCKGIFVEDDAVERKIRANSRTISMSAAEAGHDDNRGQKGGYGRVRLEGEKKKHKTNLCFYCSAHKGEVRPFHVPNEREFSQLRLQVLDAVDLLEIKHALPEKKLLELRRRHPTLFDWPCLYADVLDLLDDYRFKAQSRTFLQELFYNALRLTQPDQSPISVDRM</sequence>
<name>A0AAV5SJV8_9BILA</name>
<organism evidence="6 7">
    <name type="scientific">Pristionchus entomophagus</name>
    <dbReference type="NCBI Taxonomy" id="358040"/>
    <lineage>
        <taxon>Eukaryota</taxon>
        <taxon>Metazoa</taxon>
        <taxon>Ecdysozoa</taxon>
        <taxon>Nematoda</taxon>
        <taxon>Chromadorea</taxon>
        <taxon>Rhabditida</taxon>
        <taxon>Rhabditina</taxon>
        <taxon>Diplogasteromorpha</taxon>
        <taxon>Diplogasteroidea</taxon>
        <taxon>Neodiplogasteridae</taxon>
        <taxon>Pristionchus</taxon>
    </lineage>
</organism>
<dbReference type="Proteomes" id="UP001432027">
    <property type="component" value="Unassembled WGS sequence"/>
</dbReference>
<dbReference type="GO" id="GO:0051897">
    <property type="term" value="P:positive regulation of phosphatidylinositol 3-kinase/protein kinase B signal transduction"/>
    <property type="evidence" value="ECO:0007669"/>
    <property type="project" value="TreeGrafter"/>
</dbReference>
<dbReference type="GO" id="GO:0031932">
    <property type="term" value="C:TORC2 complex"/>
    <property type="evidence" value="ECO:0007669"/>
    <property type="project" value="InterPro"/>
</dbReference>
<dbReference type="SMART" id="SM01310">
    <property type="entry name" value="RICTOR_V"/>
    <property type="match status" value="1"/>
</dbReference>
<evidence type="ECO:0000259" key="4">
    <source>
        <dbReference type="SMART" id="SM01308"/>
    </source>
</evidence>
<feature type="region of interest" description="Disordered" evidence="2">
    <location>
        <begin position="1434"/>
        <end position="1457"/>
    </location>
</feature>
<dbReference type="Pfam" id="PF14666">
    <property type="entry name" value="RICTOR_M"/>
    <property type="match status" value="1"/>
</dbReference>
<dbReference type="InterPro" id="IPR029452">
    <property type="entry name" value="RICTOR_V"/>
</dbReference>
<reference evidence="6" key="1">
    <citation type="submission" date="2023-10" db="EMBL/GenBank/DDBJ databases">
        <title>Genome assembly of Pristionchus species.</title>
        <authorList>
            <person name="Yoshida K."/>
            <person name="Sommer R.J."/>
        </authorList>
    </citation>
    <scope>NUCLEOTIDE SEQUENCE</scope>
    <source>
        <strain evidence="6">RS0144</strain>
    </source>
</reference>
<feature type="domain" description="Rapamycin-insensitive companion of mTOR middle" evidence="3">
    <location>
        <begin position="692"/>
        <end position="895"/>
    </location>
</feature>
<dbReference type="InterPro" id="IPR028267">
    <property type="entry name" value="Pianissimo_N"/>
</dbReference>